<name>B4MKB5_DROWI</name>
<gene>
    <name evidence="4" type="primary">Dwil\GK20639</name>
    <name evidence="4" type="ORF">Dwil_GK20639</name>
</gene>
<keyword evidence="5" id="KW-1185">Reference proteome</keyword>
<feature type="compositionally biased region" description="Low complexity" evidence="1">
    <location>
        <begin position="7"/>
        <end position="29"/>
    </location>
</feature>
<protein>
    <recommendedName>
        <fullName evidence="3">MOSC domain-containing protein</fullName>
    </recommendedName>
</protein>
<feature type="region of interest" description="Disordered" evidence="1">
    <location>
        <begin position="1"/>
        <end position="30"/>
    </location>
</feature>
<dbReference type="InterPro" id="IPR005303">
    <property type="entry name" value="MOCOS_middle"/>
</dbReference>
<dbReference type="SUPFAM" id="SSF141673">
    <property type="entry name" value="MOSC N-terminal domain-like"/>
    <property type="match status" value="1"/>
</dbReference>
<dbReference type="InParanoid" id="B4MKB5"/>
<evidence type="ECO:0000256" key="1">
    <source>
        <dbReference type="SAM" id="MobiDB-lite"/>
    </source>
</evidence>
<dbReference type="SUPFAM" id="SSF50800">
    <property type="entry name" value="PK beta-barrel domain-like"/>
    <property type="match status" value="1"/>
</dbReference>
<dbReference type="AlphaFoldDB" id="B4MKB5"/>
<keyword evidence="2" id="KW-0472">Membrane</keyword>
<dbReference type="GO" id="GO:0003824">
    <property type="term" value="F:catalytic activity"/>
    <property type="evidence" value="ECO:0007669"/>
    <property type="project" value="InterPro"/>
</dbReference>
<dbReference type="GO" id="GO:0030170">
    <property type="term" value="F:pyridoxal phosphate binding"/>
    <property type="evidence" value="ECO:0007669"/>
    <property type="project" value="InterPro"/>
</dbReference>
<dbReference type="GO" id="GO:0030151">
    <property type="term" value="F:molybdenum ion binding"/>
    <property type="evidence" value="ECO:0007669"/>
    <property type="project" value="InterPro"/>
</dbReference>
<dbReference type="Pfam" id="PF03476">
    <property type="entry name" value="MOSC_N"/>
    <property type="match status" value="1"/>
</dbReference>
<dbReference type="PANTHER" id="PTHR14237">
    <property type="entry name" value="MOLYBDOPTERIN COFACTOR SULFURASE MOSC"/>
    <property type="match status" value="1"/>
</dbReference>
<evidence type="ECO:0000259" key="3">
    <source>
        <dbReference type="PROSITE" id="PS51340"/>
    </source>
</evidence>
<keyword evidence="2" id="KW-1133">Transmembrane helix</keyword>
<proteinExistence type="predicted"/>
<sequence>MESFWHQTNTNNANQTNQSSFSSGRSNKSFDPPSCQASVVAIKTSSSSPFELNSKSLIGVGVGVAAVCGASYLLYRHLKRDVMPVKWRRVGTLQPIYLFPVKSCGPLERTPQLAYDCDTLGLSLNGLRDRNLMLINERNEMITARGYPHMVKIQPKLLVDGTLVFNFPDLPEIELNLKNLEPSGNDVHTAVWGVPVDAMPCGERFDKWFSKAILKKDTGVRLVHYPYPKPVRQTVERLRHMPFLRKEDSGTFQDATSYMIMNLASVADLNTRLKRPVESQQFRSTFELKMDVDEAYAEDNWQWVRIGDDAVFRIVAPCTRCILPNINVHTAERDVDGEPLKTLRSYRLFNYSSPALGVHLGLRVPGKVKANDIIYVEEK</sequence>
<dbReference type="SMR" id="B4MKB5"/>
<evidence type="ECO:0000256" key="2">
    <source>
        <dbReference type="SAM" id="Phobius"/>
    </source>
</evidence>
<dbReference type="OrthoDB" id="17255at2759"/>
<organism evidence="4 5">
    <name type="scientific">Drosophila willistoni</name>
    <name type="common">Fruit fly</name>
    <dbReference type="NCBI Taxonomy" id="7260"/>
    <lineage>
        <taxon>Eukaryota</taxon>
        <taxon>Metazoa</taxon>
        <taxon>Ecdysozoa</taxon>
        <taxon>Arthropoda</taxon>
        <taxon>Hexapoda</taxon>
        <taxon>Insecta</taxon>
        <taxon>Pterygota</taxon>
        <taxon>Neoptera</taxon>
        <taxon>Endopterygota</taxon>
        <taxon>Diptera</taxon>
        <taxon>Brachycera</taxon>
        <taxon>Muscomorpha</taxon>
        <taxon>Ephydroidea</taxon>
        <taxon>Drosophilidae</taxon>
        <taxon>Drosophila</taxon>
        <taxon>Sophophora</taxon>
    </lineage>
</organism>
<dbReference type="FunCoup" id="B4MKB5">
    <property type="interactions" value="40"/>
</dbReference>
<evidence type="ECO:0000313" key="5">
    <source>
        <dbReference type="Proteomes" id="UP000007798"/>
    </source>
</evidence>
<dbReference type="STRING" id="7260.B4MKB5"/>
<dbReference type="PANTHER" id="PTHR14237:SF19">
    <property type="entry name" value="MITOCHONDRIAL AMIDOXIME REDUCING COMPONENT 1"/>
    <property type="match status" value="1"/>
</dbReference>
<dbReference type="InterPro" id="IPR011037">
    <property type="entry name" value="Pyrv_Knase-like_insert_dom_sf"/>
</dbReference>
<feature type="transmembrane region" description="Helical" evidence="2">
    <location>
        <begin position="56"/>
        <end position="75"/>
    </location>
</feature>
<accession>B4MKB5</accession>
<dbReference type="eggNOG" id="KOG2362">
    <property type="taxonomic scope" value="Eukaryota"/>
</dbReference>
<keyword evidence="2" id="KW-0812">Transmembrane</keyword>
<dbReference type="InterPro" id="IPR005302">
    <property type="entry name" value="MoCF_Sase_C"/>
</dbReference>
<dbReference type="HOGENOM" id="CLU_028286_6_1_1"/>
<dbReference type="Pfam" id="PF03473">
    <property type="entry name" value="MOSC"/>
    <property type="match status" value="1"/>
</dbReference>
<dbReference type="EMBL" id="CH963846">
    <property type="protein sequence ID" value="EDW72554.2"/>
    <property type="molecule type" value="Genomic_DNA"/>
</dbReference>
<dbReference type="PROSITE" id="PS51340">
    <property type="entry name" value="MOSC"/>
    <property type="match status" value="1"/>
</dbReference>
<evidence type="ECO:0000313" key="4">
    <source>
        <dbReference type="EMBL" id="EDW72554.2"/>
    </source>
</evidence>
<reference evidence="4 5" key="1">
    <citation type="journal article" date="2007" name="Nature">
        <title>Evolution of genes and genomes on the Drosophila phylogeny.</title>
        <authorList>
            <consortium name="Drosophila 12 Genomes Consortium"/>
            <person name="Clark A.G."/>
            <person name="Eisen M.B."/>
            <person name="Smith D.R."/>
            <person name="Bergman C.M."/>
            <person name="Oliver B."/>
            <person name="Markow T.A."/>
            <person name="Kaufman T.C."/>
            <person name="Kellis M."/>
            <person name="Gelbart W."/>
            <person name="Iyer V.N."/>
            <person name="Pollard D.A."/>
            <person name="Sackton T.B."/>
            <person name="Larracuente A.M."/>
            <person name="Singh N.D."/>
            <person name="Abad J.P."/>
            <person name="Abt D.N."/>
            <person name="Adryan B."/>
            <person name="Aguade M."/>
            <person name="Akashi H."/>
            <person name="Anderson W.W."/>
            <person name="Aquadro C.F."/>
            <person name="Ardell D.H."/>
            <person name="Arguello R."/>
            <person name="Artieri C.G."/>
            <person name="Barbash D.A."/>
            <person name="Barker D."/>
            <person name="Barsanti P."/>
            <person name="Batterham P."/>
            <person name="Batzoglou S."/>
            <person name="Begun D."/>
            <person name="Bhutkar A."/>
            <person name="Blanco E."/>
            <person name="Bosak S.A."/>
            <person name="Bradley R.K."/>
            <person name="Brand A.D."/>
            <person name="Brent M.R."/>
            <person name="Brooks A.N."/>
            <person name="Brown R.H."/>
            <person name="Butlin R.K."/>
            <person name="Caggese C."/>
            <person name="Calvi B.R."/>
            <person name="Bernardo de Carvalho A."/>
            <person name="Caspi A."/>
            <person name="Castrezana S."/>
            <person name="Celniker S.E."/>
            <person name="Chang J.L."/>
            <person name="Chapple C."/>
            <person name="Chatterji S."/>
            <person name="Chinwalla A."/>
            <person name="Civetta A."/>
            <person name="Clifton S.W."/>
            <person name="Comeron J.M."/>
            <person name="Costello J.C."/>
            <person name="Coyne J.A."/>
            <person name="Daub J."/>
            <person name="David R.G."/>
            <person name="Delcher A.L."/>
            <person name="Delehaunty K."/>
            <person name="Do C.B."/>
            <person name="Ebling H."/>
            <person name="Edwards K."/>
            <person name="Eickbush T."/>
            <person name="Evans J.D."/>
            <person name="Filipski A."/>
            <person name="Findeiss S."/>
            <person name="Freyhult E."/>
            <person name="Fulton L."/>
            <person name="Fulton R."/>
            <person name="Garcia A.C."/>
            <person name="Gardiner A."/>
            <person name="Garfield D.A."/>
            <person name="Garvin B.E."/>
            <person name="Gibson G."/>
            <person name="Gilbert D."/>
            <person name="Gnerre S."/>
            <person name="Godfrey J."/>
            <person name="Good R."/>
            <person name="Gotea V."/>
            <person name="Gravely B."/>
            <person name="Greenberg A.J."/>
            <person name="Griffiths-Jones S."/>
            <person name="Gross S."/>
            <person name="Guigo R."/>
            <person name="Gustafson E.A."/>
            <person name="Haerty W."/>
            <person name="Hahn M.W."/>
            <person name="Halligan D.L."/>
            <person name="Halpern A.L."/>
            <person name="Halter G.M."/>
            <person name="Han M.V."/>
            <person name="Heger A."/>
            <person name="Hillier L."/>
            <person name="Hinrichs A.S."/>
            <person name="Holmes I."/>
            <person name="Hoskins R.A."/>
            <person name="Hubisz M.J."/>
            <person name="Hultmark D."/>
            <person name="Huntley M.A."/>
            <person name="Jaffe D.B."/>
            <person name="Jagadeeshan S."/>
            <person name="Jeck W.R."/>
            <person name="Johnson J."/>
            <person name="Jones C.D."/>
            <person name="Jordan W.C."/>
            <person name="Karpen G.H."/>
            <person name="Kataoka E."/>
            <person name="Keightley P.D."/>
            <person name="Kheradpour P."/>
            <person name="Kirkness E.F."/>
            <person name="Koerich L.B."/>
            <person name="Kristiansen K."/>
            <person name="Kudrna D."/>
            <person name="Kulathinal R.J."/>
            <person name="Kumar S."/>
            <person name="Kwok R."/>
            <person name="Lander E."/>
            <person name="Langley C.H."/>
            <person name="Lapoint R."/>
            <person name="Lazzaro B.P."/>
            <person name="Lee S.J."/>
            <person name="Levesque L."/>
            <person name="Li R."/>
            <person name="Lin C.F."/>
            <person name="Lin M.F."/>
            <person name="Lindblad-Toh K."/>
            <person name="Llopart A."/>
            <person name="Long M."/>
            <person name="Low L."/>
            <person name="Lozovsky E."/>
            <person name="Lu J."/>
            <person name="Luo M."/>
            <person name="Machado C.A."/>
            <person name="Makalowski W."/>
            <person name="Marzo M."/>
            <person name="Matsuda M."/>
            <person name="Matzkin L."/>
            <person name="McAllister B."/>
            <person name="McBride C.S."/>
            <person name="McKernan B."/>
            <person name="McKernan K."/>
            <person name="Mendez-Lago M."/>
            <person name="Minx P."/>
            <person name="Mollenhauer M.U."/>
            <person name="Montooth K."/>
            <person name="Mount S.M."/>
            <person name="Mu X."/>
            <person name="Myers E."/>
            <person name="Negre B."/>
            <person name="Newfeld S."/>
            <person name="Nielsen R."/>
            <person name="Noor M.A."/>
            <person name="O'Grady P."/>
            <person name="Pachter L."/>
            <person name="Papaceit M."/>
            <person name="Parisi M.J."/>
            <person name="Parisi M."/>
            <person name="Parts L."/>
            <person name="Pedersen J.S."/>
            <person name="Pesole G."/>
            <person name="Phillippy A.M."/>
            <person name="Ponting C.P."/>
            <person name="Pop M."/>
            <person name="Porcelli D."/>
            <person name="Powell J.R."/>
            <person name="Prohaska S."/>
            <person name="Pruitt K."/>
            <person name="Puig M."/>
            <person name="Quesneville H."/>
            <person name="Ram K.R."/>
            <person name="Rand D."/>
            <person name="Rasmussen M.D."/>
            <person name="Reed L.K."/>
            <person name="Reenan R."/>
            <person name="Reily A."/>
            <person name="Remington K.A."/>
            <person name="Rieger T.T."/>
            <person name="Ritchie M.G."/>
            <person name="Robin C."/>
            <person name="Rogers Y.H."/>
            <person name="Rohde C."/>
            <person name="Rozas J."/>
            <person name="Rubenfield M.J."/>
            <person name="Ruiz A."/>
            <person name="Russo S."/>
            <person name="Salzberg S.L."/>
            <person name="Sanchez-Gracia A."/>
            <person name="Saranga D.J."/>
            <person name="Sato H."/>
            <person name="Schaeffer S.W."/>
            <person name="Schatz M.C."/>
            <person name="Schlenke T."/>
            <person name="Schwartz R."/>
            <person name="Segarra C."/>
            <person name="Singh R.S."/>
            <person name="Sirot L."/>
            <person name="Sirota M."/>
            <person name="Sisneros N.B."/>
            <person name="Smith C.D."/>
            <person name="Smith T.F."/>
            <person name="Spieth J."/>
            <person name="Stage D.E."/>
            <person name="Stark A."/>
            <person name="Stephan W."/>
            <person name="Strausberg R.L."/>
            <person name="Strempel S."/>
            <person name="Sturgill D."/>
            <person name="Sutton G."/>
            <person name="Sutton G.G."/>
            <person name="Tao W."/>
            <person name="Teichmann S."/>
            <person name="Tobari Y.N."/>
            <person name="Tomimura Y."/>
            <person name="Tsolas J.M."/>
            <person name="Valente V.L."/>
            <person name="Venter E."/>
            <person name="Venter J.C."/>
            <person name="Vicario S."/>
            <person name="Vieira F.G."/>
            <person name="Vilella A.J."/>
            <person name="Villasante A."/>
            <person name="Walenz B."/>
            <person name="Wang J."/>
            <person name="Wasserman M."/>
            <person name="Watts T."/>
            <person name="Wilson D."/>
            <person name="Wilson R.K."/>
            <person name="Wing R.A."/>
            <person name="Wolfner M.F."/>
            <person name="Wong A."/>
            <person name="Wong G.K."/>
            <person name="Wu C.I."/>
            <person name="Wu G."/>
            <person name="Yamamoto D."/>
            <person name="Yang H.P."/>
            <person name="Yang S.P."/>
            <person name="Yorke J.A."/>
            <person name="Yoshida K."/>
            <person name="Zdobnov E."/>
            <person name="Zhang P."/>
            <person name="Zhang Y."/>
            <person name="Zimin A.V."/>
            <person name="Baldwin J."/>
            <person name="Abdouelleil A."/>
            <person name="Abdulkadir J."/>
            <person name="Abebe A."/>
            <person name="Abera B."/>
            <person name="Abreu J."/>
            <person name="Acer S.C."/>
            <person name="Aftuck L."/>
            <person name="Alexander A."/>
            <person name="An P."/>
            <person name="Anderson E."/>
            <person name="Anderson S."/>
            <person name="Arachi H."/>
            <person name="Azer M."/>
            <person name="Bachantsang P."/>
            <person name="Barry A."/>
            <person name="Bayul T."/>
            <person name="Berlin A."/>
            <person name="Bessette D."/>
            <person name="Bloom T."/>
            <person name="Blye J."/>
            <person name="Boguslavskiy L."/>
            <person name="Bonnet C."/>
            <person name="Boukhgalter B."/>
            <person name="Bourzgui I."/>
            <person name="Brown A."/>
            <person name="Cahill P."/>
            <person name="Channer S."/>
            <person name="Cheshatsang Y."/>
            <person name="Chuda L."/>
            <person name="Citroen M."/>
            <person name="Collymore A."/>
            <person name="Cooke P."/>
            <person name="Costello M."/>
            <person name="D'Aco K."/>
            <person name="Daza R."/>
            <person name="De Haan G."/>
            <person name="DeGray S."/>
            <person name="DeMaso C."/>
            <person name="Dhargay N."/>
            <person name="Dooley K."/>
            <person name="Dooley E."/>
            <person name="Doricent M."/>
            <person name="Dorje P."/>
            <person name="Dorjee K."/>
            <person name="Dupes A."/>
            <person name="Elong R."/>
            <person name="Falk J."/>
            <person name="Farina A."/>
            <person name="Faro S."/>
            <person name="Ferguson D."/>
            <person name="Fisher S."/>
            <person name="Foley C.D."/>
            <person name="Franke A."/>
            <person name="Friedrich D."/>
            <person name="Gadbois L."/>
            <person name="Gearin G."/>
            <person name="Gearin C.R."/>
            <person name="Giannoukos G."/>
            <person name="Goode T."/>
            <person name="Graham J."/>
            <person name="Grandbois E."/>
            <person name="Grewal S."/>
            <person name="Gyaltsen K."/>
            <person name="Hafez N."/>
            <person name="Hagos B."/>
            <person name="Hall J."/>
            <person name="Henson C."/>
            <person name="Hollinger A."/>
            <person name="Honan T."/>
            <person name="Huard M.D."/>
            <person name="Hughes L."/>
            <person name="Hurhula B."/>
            <person name="Husby M.E."/>
            <person name="Kamat A."/>
            <person name="Kanga B."/>
            <person name="Kashin S."/>
            <person name="Khazanovich D."/>
            <person name="Kisner P."/>
            <person name="Lance K."/>
            <person name="Lara M."/>
            <person name="Lee W."/>
            <person name="Lennon N."/>
            <person name="Letendre F."/>
            <person name="LeVine R."/>
            <person name="Lipovsky A."/>
            <person name="Liu X."/>
            <person name="Liu J."/>
            <person name="Liu S."/>
            <person name="Lokyitsang T."/>
            <person name="Lokyitsang Y."/>
            <person name="Lubonja R."/>
            <person name="Lui A."/>
            <person name="MacDonald P."/>
            <person name="Magnisalis V."/>
            <person name="Maru K."/>
            <person name="Matthews C."/>
            <person name="McCusker W."/>
            <person name="McDonough S."/>
            <person name="Mehta T."/>
            <person name="Meldrim J."/>
            <person name="Meneus L."/>
            <person name="Mihai O."/>
            <person name="Mihalev A."/>
            <person name="Mihova T."/>
            <person name="Mittelman R."/>
            <person name="Mlenga V."/>
            <person name="Montmayeur A."/>
            <person name="Mulrain L."/>
            <person name="Navidi A."/>
            <person name="Naylor J."/>
            <person name="Negash T."/>
            <person name="Nguyen T."/>
            <person name="Nguyen N."/>
            <person name="Nicol R."/>
            <person name="Norbu C."/>
            <person name="Norbu N."/>
            <person name="Novod N."/>
            <person name="O'Neill B."/>
            <person name="Osman S."/>
            <person name="Markiewicz E."/>
            <person name="Oyono O.L."/>
            <person name="Patti C."/>
            <person name="Phunkhang P."/>
            <person name="Pierre F."/>
            <person name="Priest M."/>
            <person name="Raghuraman S."/>
            <person name="Rege F."/>
            <person name="Reyes R."/>
            <person name="Rise C."/>
            <person name="Rogov P."/>
            <person name="Ross K."/>
            <person name="Ryan E."/>
            <person name="Settipalli S."/>
            <person name="Shea T."/>
            <person name="Sherpa N."/>
            <person name="Shi L."/>
            <person name="Shih D."/>
            <person name="Sparrow T."/>
            <person name="Spaulding J."/>
            <person name="Stalker J."/>
            <person name="Stange-Thomann N."/>
            <person name="Stavropoulos S."/>
            <person name="Stone C."/>
            <person name="Strader C."/>
            <person name="Tesfaye S."/>
            <person name="Thomson T."/>
            <person name="Thoulutsang Y."/>
            <person name="Thoulutsang D."/>
            <person name="Topham K."/>
            <person name="Topping I."/>
            <person name="Tsamla T."/>
            <person name="Vassiliev H."/>
            <person name="Vo A."/>
            <person name="Wangchuk T."/>
            <person name="Wangdi T."/>
            <person name="Weiand M."/>
            <person name="Wilkinson J."/>
            <person name="Wilson A."/>
            <person name="Yadav S."/>
            <person name="Young G."/>
            <person name="Yu Q."/>
            <person name="Zembek L."/>
            <person name="Zhong D."/>
            <person name="Zimmer A."/>
            <person name="Zwirko Z."/>
            <person name="Jaffe D.B."/>
            <person name="Alvarez P."/>
            <person name="Brockman W."/>
            <person name="Butler J."/>
            <person name="Chin C."/>
            <person name="Gnerre S."/>
            <person name="Grabherr M."/>
            <person name="Kleber M."/>
            <person name="Mauceli E."/>
            <person name="MacCallum I."/>
        </authorList>
    </citation>
    <scope>NUCLEOTIDE SEQUENCE [LARGE SCALE GENOMIC DNA]</scope>
    <source>
        <strain evidence="5">Tucson 14030-0811.24</strain>
    </source>
</reference>
<feature type="domain" description="MOSC" evidence="3">
    <location>
        <begin position="220"/>
        <end position="377"/>
    </location>
</feature>
<dbReference type="Proteomes" id="UP000007798">
    <property type="component" value="Unassembled WGS sequence"/>
</dbReference>